<dbReference type="EMBL" id="LR699120">
    <property type="protein sequence ID" value="VVC76985.1"/>
    <property type="molecule type" value="Genomic_DNA"/>
</dbReference>
<evidence type="ECO:0000256" key="5">
    <source>
        <dbReference type="RuleBase" id="RU361277"/>
    </source>
</evidence>
<dbReference type="KEGG" id="asip:AQUSIP_23120"/>
<comment type="cofactor">
    <cofactor evidence="1 5">
        <name>Zn(2+)</name>
        <dbReference type="ChEBI" id="CHEBI:29105"/>
    </cofactor>
</comment>
<dbReference type="Gene3D" id="3.40.50.720">
    <property type="entry name" value="NAD(P)-binding Rossmann-like Domain"/>
    <property type="match status" value="1"/>
</dbReference>
<keyword evidence="3 5" id="KW-0862">Zinc</keyword>
<evidence type="ECO:0000313" key="7">
    <source>
        <dbReference type="EMBL" id="VVC76985.1"/>
    </source>
</evidence>
<dbReference type="PANTHER" id="PTHR42683">
    <property type="entry name" value="ALDEHYDE REDUCTASE"/>
    <property type="match status" value="1"/>
</dbReference>
<evidence type="ECO:0000259" key="6">
    <source>
        <dbReference type="SMART" id="SM00829"/>
    </source>
</evidence>
<keyword evidence="2 5" id="KW-0479">Metal-binding</keyword>
<dbReference type="SUPFAM" id="SSF50129">
    <property type="entry name" value="GroES-like"/>
    <property type="match status" value="1"/>
</dbReference>
<dbReference type="InterPro" id="IPR011032">
    <property type="entry name" value="GroES-like_sf"/>
</dbReference>
<evidence type="ECO:0000256" key="3">
    <source>
        <dbReference type="ARBA" id="ARBA00022833"/>
    </source>
</evidence>
<evidence type="ECO:0000313" key="8">
    <source>
        <dbReference type="Proteomes" id="UP000324194"/>
    </source>
</evidence>
<accession>A0A5E4PKA0</accession>
<dbReference type="GO" id="GO:0008270">
    <property type="term" value="F:zinc ion binding"/>
    <property type="evidence" value="ECO:0007669"/>
    <property type="project" value="InterPro"/>
</dbReference>
<dbReference type="InterPro" id="IPR002328">
    <property type="entry name" value="ADH_Zn_CS"/>
</dbReference>
<sequence>MKPVNAYAAEKAKDPLKPFVIQRRDPGPHDVAIEILYCGVCHSDVHQARDEWGNSTFPMVPGHEIVGKVTQTGASVTRFKAGDMVGVGCFVDSCRECQPCRQHLQQYCEKGMNLTYNGVEKDGKTATYGGYSTNIVVDENYVLTIPANLPPENAAPLLCAGITTYSPLRQWKIKPRDKVAVVGLGGLGHMAVKLASAMEAEVTVLSTSDSKKNDAMKFGAKHFVNTRDGKAFTEYANFFDFMINTASGNINLEHYLQLLKQDATMVCVGVPEQPFSLNAFPLIMKRRRLAGSLIGGIKETQEMLNFCGSHGISADIELIPINKINEAYDRMVKGEVRYRFVIDINSLRSG</sequence>
<comment type="similarity">
    <text evidence="5">Belongs to the zinc-containing alcohol dehydrogenase family.</text>
</comment>
<dbReference type="InterPro" id="IPR047109">
    <property type="entry name" value="CAD-like"/>
</dbReference>
<dbReference type="Gene3D" id="3.90.180.10">
    <property type="entry name" value="Medium-chain alcohol dehydrogenases, catalytic domain"/>
    <property type="match status" value="1"/>
</dbReference>
<dbReference type="Pfam" id="PF08240">
    <property type="entry name" value="ADH_N"/>
    <property type="match status" value="1"/>
</dbReference>
<reference evidence="7 8" key="1">
    <citation type="submission" date="2019-08" db="EMBL/GenBank/DDBJ databases">
        <authorList>
            <person name="Guy L."/>
        </authorList>
    </citation>
    <scope>NUCLEOTIDE SEQUENCE [LARGE SCALE GENOMIC DNA]</scope>
    <source>
        <strain evidence="7 8">SGT-108</strain>
    </source>
</reference>
<dbReference type="PROSITE" id="PS00059">
    <property type="entry name" value="ADH_ZINC"/>
    <property type="match status" value="1"/>
</dbReference>
<gene>
    <name evidence="7" type="primary">adhC2</name>
    <name evidence="7" type="ORF">AQUSIP_23120</name>
</gene>
<feature type="domain" description="Enoyl reductase (ER)" evidence="6">
    <location>
        <begin position="11"/>
        <end position="342"/>
    </location>
</feature>
<dbReference type="Pfam" id="PF00107">
    <property type="entry name" value="ADH_zinc_N"/>
    <property type="match status" value="1"/>
</dbReference>
<dbReference type="InterPro" id="IPR013154">
    <property type="entry name" value="ADH-like_N"/>
</dbReference>
<evidence type="ECO:0000256" key="1">
    <source>
        <dbReference type="ARBA" id="ARBA00001947"/>
    </source>
</evidence>
<dbReference type="CDD" id="cd05283">
    <property type="entry name" value="CAD1"/>
    <property type="match status" value="1"/>
</dbReference>
<evidence type="ECO:0000256" key="4">
    <source>
        <dbReference type="ARBA" id="ARBA00023002"/>
    </source>
</evidence>
<dbReference type="FunFam" id="3.40.50.720:FF:000022">
    <property type="entry name" value="Cinnamyl alcohol dehydrogenase"/>
    <property type="match status" value="1"/>
</dbReference>
<dbReference type="SUPFAM" id="SSF51735">
    <property type="entry name" value="NAD(P)-binding Rossmann-fold domains"/>
    <property type="match status" value="1"/>
</dbReference>
<keyword evidence="4" id="KW-0560">Oxidoreductase</keyword>
<dbReference type="InterPro" id="IPR013149">
    <property type="entry name" value="ADH-like_C"/>
</dbReference>
<evidence type="ECO:0000256" key="2">
    <source>
        <dbReference type="ARBA" id="ARBA00022723"/>
    </source>
</evidence>
<dbReference type="AlphaFoldDB" id="A0A5E4PKA0"/>
<protein>
    <submittedName>
        <fullName evidence="7">NADP-dependent alcohol dehydrogenase C 2</fullName>
    </submittedName>
</protein>
<name>A0A5E4PKA0_9COXI</name>
<dbReference type="SMART" id="SM00829">
    <property type="entry name" value="PKS_ER"/>
    <property type="match status" value="1"/>
</dbReference>
<dbReference type="GO" id="GO:0008106">
    <property type="term" value="F:alcohol dehydrogenase (NADP+) activity"/>
    <property type="evidence" value="ECO:0007669"/>
    <property type="project" value="UniProtKB-ARBA"/>
</dbReference>
<dbReference type="Proteomes" id="UP000324194">
    <property type="component" value="Chromosome 2"/>
</dbReference>
<proteinExistence type="inferred from homology"/>
<keyword evidence="8" id="KW-1185">Reference proteome</keyword>
<organism evidence="7 8">
    <name type="scientific">Aquicella siphonis</name>
    <dbReference type="NCBI Taxonomy" id="254247"/>
    <lineage>
        <taxon>Bacteria</taxon>
        <taxon>Pseudomonadati</taxon>
        <taxon>Pseudomonadota</taxon>
        <taxon>Gammaproteobacteria</taxon>
        <taxon>Legionellales</taxon>
        <taxon>Coxiellaceae</taxon>
        <taxon>Aquicella</taxon>
    </lineage>
</organism>
<dbReference type="RefSeq" id="WP_148340392.1">
    <property type="nucleotide sequence ID" value="NZ_LR699120.1"/>
</dbReference>
<dbReference type="InterPro" id="IPR020843">
    <property type="entry name" value="ER"/>
</dbReference>
<dbReference type="OrthoDB" id="9771084at2"/>
<dbReference type="InterPro" id="IPR036291">
    <property type="entry name" value="NAD(P)-bd_dom_sf"/>
</dbReference>